<comment type="caution">
    <text evidence="1">The sequence shown here is derived from an EMBL/GenBank/DDBJ whole genome shotgun (WGS) entry which is preliminary data.</text>
</comment>
<gene>
    <name evidence="1" type="ORF">ThidrDRAFT_1146</name>
</gene>
<reference evidence="1 2" key="1">
    <citation type="submission" date="2011-06" db="EMBL/GenBank/DDBJ databases">
        <title>The draft genome of Thiorhodococcus drewsii AZ1.</title>
        <authorList>
            <consortium name="US DOE Joint Genome Institute (JGI-PGF)"/>
            <person name="Lucas S."/>
            <person name="Han J."/>
            <person name="Lapidus A."/>
            <person name="Cheng J.-F."/>
            <person name="Goodwin L."/>
            <person name="Pitluck S."/>
            <person name="Peters L."/>
            <person name="Land M.L."/>
            <person name="Hauser L."/>
            <person name="Vogl K."/>
            <person name="Liu Z."/>
            <person name="Imhoff J."/>
            <person name="Thiel V."/>
            <person name="Frigaard N.-U."/>
            <person name="Bryant D.A."/>
            <person name="Woyke T.J."/>
        </authorList>
    </citation>
    <scope>NUCLEOTIDE SEQUENCE [LARGE SCALE GENOMIC DNA]</scope>
    <source>
        <strain evidence="1 2">AZ1</strain>
    </source>
</reference>
<dbReference type="EMBL" id="AFWT01000006">
    <property type="protein sequence ID" value="EGV32661.1"/>
    <property type="molecule type" value="Genomic_DNA"/>
</dbReference>
<evidence type="ECO:0000313" key="1">
    <source>
        <dbReference type="EMBL" id="EGV32661.1"/>
    </source>
</evidence>
<organism evidence="1 2">
    <name type="scientific">Thiorhodococcus drewsii AZ1</name>
    <dbReference type="NCBI Taxonomy" id="765913"/>
    <lineage>
        <taxon>Bacteria</taxon>
        <taxon>Pseudomonadati</taxon>
        <taxon>Pseudomonadota</taxon>
        <taxon>Gammaproteobacteria</taxon>
        <taxon>Chromatiales</taxon>
        <taxon>Chromatiaceae</taxon>
        <taxon>Thiorhodococcus</taxon>
    </lineage>
</organism>
<dbReference type="RefSeq" id="WP_007039861.1">
    <property type="nucleotide sequence ID" value="NZ_AFWT01000006.1"/>
</dbReference>
<sequence length="508" mass="56449">MARQPTRLILSFIGKTDLDFLQPKGDDLSPIRRLLKAVLDRDSELQRKRHIAAQNTVLVLFDDDPDGCNERAEFCDRLREQLPEVGLSGMELKRYPVSLKGPTDLSALYEQVWAAIPTSKPDCADEVVFHVTSGTPAMHLTLMLAAQSLRLDEARLFETSREQGVRELHPPYALALRRKRERERVAYRSPGSLSDAARKGLLKEIVVEDTMAASAYAALYKAASNRKQPQRVLMLICGPTGSGKWRACQQFAEWRTPGSVSNPEKHADKASQLAIWSNLAYCPELPEGATLLIRWLDAWPESALRMLAQLADERSDLAIAATLRTDRLPAGALATLACDGLRGAVSVDLPALSVRSDVVALAESLARQLGILDGKLKERLQYDLLTDVFPRNLHDLKGLLATANARSPSAHPERKAYLQARELRDTRRLLDEAWQVAAGMDFGPEGHRLDDVLNAIRTAVVRRARTEGRSQKQVGELLGLSQSTVSDFLKIELDPRLWPSLRDADHAD</sequence>
<keyword evidence="2" id="KW-1185">Reference proteome</keyword>
<dbReference type="InterPro" id="IPR001387">
    <property type="entry name" value="Cro/C1-type_HTH"/>
</dbReference>
<evidence type="ECO:0000313" key="2">
    <source>
        <dbReference type="Proteomes" id="UP000004200"/>
    </source>
</evidence>
<protein>
    <submittedName>
        <fullName evidence="1">Uncharacterized protein</fullName>
    </submittedName>
</protein>
<proteinExistence type="predicted"/>
<accession>G2DYN4</accession>
<dbReference type="AlphaFoldDB" id="G2DYN4"/>
<dbReference type="STRING" id="765913.ThidrDRAFT_1146"/>
<name>G2DYN4_9GAMM</name>
<dbReference type="CDD" id="cd00093">
    <property type="entry name" value="HTH_XRE"/>
    <property type="match status" value="1"/>
</dbReference>
<dbReference type="Proteomes" id="UP000004200">
    <property type="component" value="Unassembled WGS sequence"/>
</dbReference>